<keyword evidence="2 4" id="KW-0863">Zinc-finger</keyword>
<evidence type="ECO:0000313" key="8">
    <source>
        <dbReference type="Proteomes" id="UP001056012"/>
    </source>
</evidence>
<protein>
    <recommendedName>
        <fullName evidence="6">RING-type domain-containing protein</fullName>
    </recommendedName>
</protein>
<proteinExistence type="predicted"/>
<dbReference type="InterPro" id="IPR001841">
    <property type="entry name" value="Znf_RING"/>
</dbReference>
<organism evidence="7 8">
    <name type="scientific">Curvularia clavata</name>
    <dbReference type="NCBI Taxonomy" id="95742"/>
    <lineage>
        <taxon>Eukaryota</taxon>
        <taxon>Fungi</taxon>
        <taxon>Dikarya</taxon>
        <taxon>Ascomycota</taxon>
        <taxon>Pezizomycotina</taxon>
        <taxon>Dothideomycetes</taxon>
        <taxon>Pleosporomycetidae</taxon>
        <taxon>Pleosporales</taxon>
        <taxon>Pleosporineae</taxon>
        <taxon>Pleosporaceae</taxon>
        <taxon>Curvularia</taxon>
    </lineage>
</organism>
<evidence type="ECO:0000256" key="1">
    <source>
        <dbReference type="ARBA" id="ARBA00022723"/>
    </source>
</evidence>
<name>A0A9Q9DX20_CURCL</name>
<dbReference type="AlphaFoldDB" id="A0A9Q9DX20"/>
<reference evidence="7" key="1">
    <citation type="submission" date="2021-12" db="EMBL/GenBank/DDBJ databases">
        <title>Curvularia clavata genome.</title>
        <authorList>
            <person name="Cao Y."/>
        </authorList>
    </citation>
    <scope>NUCLEOTIDE SEQUENCE</scope>
    <source>
        <strain evidence="7">Yc1106</strain>
    </source>
</reference>
<evidence type="ECO:0000256" key="4">
    <source>
        <dbReference type="PROSITE-ProRule" id="PRU00175"/>
    </source>
</evidence>
<dbReference type="SUPFAM" id="SSF57850">
    <property type="entry name" value="RING/U-box"/>
    <property type="match status" value="1"/>
</dbReference>
<dbReference type="Pfam" id="PF13639">
    <property type="entry name" value="zf-RING_2"/>
    <property type="match status" value="1"/>
</dbReference>
<keyword evidence="1" id="KW-0479">Metal-binding</keyword>
<dbReference type="PANTHER" id="PTHR45969">
    <property type="entry name" value="RING ZINC FINGER PROTEIN-RELATED"/>
    <property type="match status" value="1"/>
</dbReference>
<dbReference type="EMBL" id="CP089280">
    <property type="protein sequence ID" value="USP81474.1"/>
    <property type="molecule type" value="Genomic_DNA"/>
</dbReference>
<evidence type="ECO:0000256" key="2">
    <source>
        <dbReference type="ARBA" id="ARBA00022771"/>
    </source>
</evidence>
<dbReference type="Proteomes" id="UP001056012">
    <property type="component" value="Chromosome 7"/>
</dbReference>
<gene>
    <name evidence="7" type="ORF">yc1106_08748</name>
</gene>
<dbReference type="VEuPathDB" id="FungiDB:yc1106_08748"/>
<evidence type="ECO:0000256" key="3">
    <source>
        <dbReference type="ARBA" id="ARBA00022833"/>
    </source>
</evidence>
<dbReference type="GO" id="GO:0008270">
    <property type="term" value="F:zinc ion binding"/>
    <property type="evidence" value="ECO:0007669"/>
    <property type="project" value="UniProtKB-KW"/>
</dbReference>
<evidence type="ECO:0000259" key="6">
    <source>
        <dbReference type="PROSITE" id="PS50089"/>
    </source>
</evidence>
<dbReference type="InterPro" id="IPR013083">
    <property type="entry name" value="Znf_RING/FYVE/PHD"/>
</dbReference>
<feature type="region of interest" description="Disordered" evidence="5">
    <location>
        <begin position="280"/>
        <end position="315"/>
    </location>
</feature>
<dbReference type="Gene3D" id="3.30.40.10">
    <property type="entry name" value="Zinc/RING finger domain, C3HC4 (zinc finger)"/>
    <property type="match status" value="1"/>
</dbReference>
<accession>A0A9Q9DX20</accession>
<dbReference type="OrthoDB" id="2849579at2759"/>
<feature type="domain" description="RING-type" evidence="6">
    <location>
        <begin position="29"/>
        <end position="84"/>
    </location>
</feature>
<dbReference type="PROSITE" id="PS50089">
    <property type="entry name" value="ZF_RING_2"/>
    <property type="match status" value="1"/>
</dbReference>
<keyword evidence="3" id="KW-0862">Zinc</keyword>
<evidence type="ECO:0000313" key="7">
    <source>
        <dbReference type="EMBL" id="USP81474.1"/>
    </source>
</evidence>
<evidence type="ECO:0000256" key="5">
    <source>
        <dbReference type="SAM" id="MobiDB-lite"/>
    </source>
</evidence>
<feature type="compositionally biased region" description="Acidic residues" evidence="5">
    <location>
        <begin position="160"/>
        <end position="213"/>
    </location>
</feature>
<feature type="compositionally biased region" description="Basic and acidic residues" evidence="5">
    <location>
        <begin position="294"/>
        <end position="306"/>
    </location>
</feature>
<keyword evidence="8" id="KW-1185">Reference proteome</keyword>
<sequence>MTLFAEKQVFKLLGLEAIQPSPLHTSQDCSICTKPLAMQPSPAQEEYSNSKLHAAVRITACSHIVGEECLDAWLDTGNSCPICRRELFDAKGEAVTQQDIERIIHSLSRYYDIYIVTASILRVIKRSGGKYILPKLIRSGARRDEETEEDDFGYSGSEVWETDEEMDFDEEEDEDEDMDFREDDDAYAELDQDNESEDEELEDCDDAEGQEEDEKNKTWVEKKNTCPMCRDRLFSNTTNDKNSNDITHEDVEHWLTLSEDRGMGDMDEAGIRGALGDEVDYEGSEEMQGNADENEMRIGRRSDRAEAMLGQGKTE</sequence>
<feature type="region of interest" description="Disordered" evidence="5">
    <location>
        <begin position="142"/>
        <end position="219"/>
    </location>
</feature>